<evidence type="ECO:0000256" key="1">
    <source>
        <dbReference type="ARBA" id="ARBA00004123"/>
    </source>
</evidence>
<accession>A0AAW0FZH3</accession>
<evidence type="ECO:0000313" key="9">
    <source>
        <dbReference type="EMBL" id="KAK7683058.1"/>
    </source>
</evidence>
<evidence type="ECO:0000256" key="8">
    <source>
        <dbReference type="RuleBase" id="RU004398"/>
    </source>
</evidence>
<dbReference type="InterPro" id="IPR013926">
    <property type="entry name" value="CGI121/TPRKB"/>
</dbReference>
<dbReference type="GO" id="GO:0005829">
    <property type="term" value="C:cytosol"/>
    <property type="evidence" value="ECO:0007669"/>
    <property type="project" value="TreeGrafter"/>
</dbReference>
<keyword evidence="6 8" id="KW-0539">Nucleus</keyword>
<evidence type="ECO:0000256" key="6">
    <source>
        <dbReference type="ARBA" id="ARBA00023242"/>
    </source>
</evidence>
<evidence type="ECO:0000256" key="2">
    <source>
        <dbReference type="ARBA" id="ARBA00005546"/>
    </source>
</evidence>
<dbReference type="Pfam" id="PF08617">
    <property type="entry name" value="CGI-121"/>
    <property type="match status" value="1"/>
</dbReference>
<comment type="caution">
    <text evidence="9">The sequence shown here is derived from an EMBL/GenBank/DDBJ whole genome shotgun (WGS) entry which is preliminary data.</text>
</comment>
<comment type="similarity">
    <text evidence="2 8">Belongs to the CGI121/TPRKB family.</text>
</comment>
<proteinExistence type="inferred from homology"/>
<protein>
    <recommendedName>
        <fullName evidence="4">EKC/KEOPS complex subunit CGI121</fullName>
    </recommendedName>
    <alternativeName>
        <fullName evidence="3">EKC/KEOPS complex subunit cgi121</fullName>
    </alternativeName>
</protein>
<evidence type="ECO:0000256" key="3">
    <source>
        <dbReference type="ARBA" id="ARBA00015316"/>
    </source>
</evidence>
<name>A0AAW0FZH3_9APHY</name>
<evidence type="ECO:0000256" key="4">
    <source>
        <dbReference type="ARBA" id="ARBA00016009"/>
    </source>
</evidence>
<dbReference type="Gene3D" id="3.30.2380.10">
    <property type="entry name" value="CGI121/TPRKB"/>
    <property type="match status" value="1"/>
</dbReference>
<dbReference type="SUPFAM" id="SSF143870">
    <property type="entry name" value="PF0523-like"/>
    <property type="match status" value="1"/>
</dbReference>
<evidence type="ECO:0000256" key="7">
    <source>
        <dbReference type="ARBA" id="ARBA00025043"/>
    </source>
</evidence>
<dbReference type="GO" id="GO:0002949">
    <property type="term" value="P:tRNA threonylcarbamoyladenosine modification"/>
    <property type="evidence" value="ECO:0007669"/>
    <property type="project" value="TreeGrafter"/>
</dbReference>
<dbReference type="EMBL" id="JASBNA010000032">
    <property type="protein sequence ID" value="KAK7683058.1"/>
    <property type="molecule type" value="Genomic_DNA"/>
</dbReference>
<keyword evidence="10" id="KW-1185">Reference proteome</keyword>
<dbReference type="GO" id="GO:0005634">
    <property type="term" value="C:nucleus"/>
    <property type="evidence" value="ECO:0007669"/>
    <property type="project" value="UniProtKB-SubCell"/>
</dbReference>
<sequence length="196" mass="21743">MQSYDYPHFPDYASNFHFALFTNVSNAADLRNRLVQASTMQGEEGEAERQAVDFAFIEATLICSSLHLRSAILNSVLSQSQGTLRTKTVHSEILWNLNPTNNISDAIRRYGVSPSTTSLIVVRIGPPSPPSTIQAQMQEVVSGTLSPISELKNITDWAKVRKYHKIGQKMDKDPIKDTQKAHEIVLSTVAMKSVVV</sequence>
<gene>
    <name evidence="9" type="ORF">QCA50_013730</name>
</gene>
<keyword evidence="5" id="KW-0819">tRNA processing</keyword>
<comment type="function">
    <text evidence="7">Component of the EKC/KEOPS complex that is required for the formation of a threonylcarbamoyl group on adenosine at position 37 (t(6)A37) in tRNAs that read codons beginning with adenine. The complex is probably involved in the transfer of the threonylcarbamoyl moiety of threonylcarbamoyl-AMP (TC-AMP) to the N6 group of A37. CGI121 acts as an allosteric effector that regulates the t(6)A activity of the complex. The EKC/KEOPS complex also promotes both telomere uncapping and telomere elongation. The complex is required for efficient recruitment of transcriptional coactivators. CGI121 is not required for tRNA modification.</text>
</comment>
<evidence type="ECO:0000313" key="10">
    <source>
        <dbReference type="Proteomes" id="UP001385951"/>
    </source>
</evidence>
<evidence type="ECO:0000256" key="5">
    <source>
        <dbReference type="ARBA" id="ARBA00022694"/>
    </source>
</evidence>
<organism evidence="9 10">
    <name type="scientific">Cerrena zonata</name>
    <dbReference type="NCBI Taxonomy" id="2478898"/>
    <lineage>
        <taxon>Eukaryota</taxon>
        <taxon>Fungi</taxon>
        <taxon>Dikarya</taxon>
        <taxon>Basidiomycota</taxon>
        <taxon>Agaricomycotina</taxon>
        <taxon>Agaricomycetes</taxon>
        <taxon>Polyporales</taxon>
        <taxon>Cerrenaceae</taxon>
        <taxon>Cerrena</taxon>
    </lineage>
</organism>
<dbReference type="InterPro" id="IPR036504">
    <property type="entry name" value="CGI121/TPRKB_sf"/>
</dbReference>
<reference evidence="9 10" key="1">
    <citation type="submission" date="2022-09" db="EMBL/GenBank/DDBJ databases">
        <authorList>
            <person name="Palmer J.M."/>
        </authorList>
    </citation>
    <scope>NUCLEOTIDE SEQUENCE [LARGE SCALE GENOMIC DNA]</scope>
    <source>
        <strain evidence="9 10">DSM 7382</strain>
    </source>
</reference>
<dbReference type="PANTHER" id="PTHR15840">
    <property type="entry name" value="CGI-121 FAMILY MEMBER"/>
    <property type="match status" value="1"/>
</dbReference>
<dbReference type="PANTHER" id="PTHR15840:SF10">
    <property type="entry name" value="EKC_KEOPS COMPLEX SUBUNIT TPRKB"/>
    <property type="match status" value="1"/>
</dbReference>
<comment type="subcellular location">
    <subcellularLocation>
        <location evidence="1">Nucleus</location>
    </subcellularLocation>
</comment>
<dbReference type="AlphaFoldDB" id="A0AAW0FZH3"/>
<dbReference type="GO" id="GO:0000408">
    <property type="term" value="C:EKC/KEOPS complex"/>
    <property type="evidence" value="ECO:0007669"/>
    <property type="project" value="TreeGrafter"/>
</dbReference>
<dbReference type="Proteomes" id="UP001385951">
    <property type="component" value="Unassembled WGS sequence"/>
</dbReference>
<dbReference type="NCBIfam" id="NF011465">
    <property type="entry name" value="PRK14886.1-1"/>
    <property type="match status" value="1"/>
</dbReference>